<dbReference type="AlphaFoldDB" id="A0A9P7K908"/>
<sequence>MTISLASAWKQLLIDYPHSTLECLGTFIVQTTFFWGISAFYTSLPYVFPDFSTRHKLQKQEKQPTKSELWECFKIVSRNQMVSTSLQMGLITLNAAAGRPTSPYRFDATLPTPIEVLRDVVLGVFFREILFYYIHRLFHHPSLYATFHKPHHRFTAPVALATQYSTITEHLLANVVPVSLPLIILRSHIVTFWVFLSVVLVEVTTVHSGYDFFAGSARAHDSHHEKFTVNFGTIGLLDWLHGTSASAKAKRVD</sequence>
<dbReference type="EMBL" id="JABCKI010005723">
    <property type="protein sequence ID" value="KAG5639361.1"/>
    <property type="molecule type" value="Genomic_DNA"/>
</dbReference>
<dbReference type="GO" id="GO:0016491">
    <property type="term" value="F:oxidoreductase activity"/>
    <property type="evidence" value="ECO:0007669"/>
    <property type="project" value="InterPro"/>
</dbReference>
<protein>
    <recommendedName>
        <fullName evidence="6">Fatty acid hydroxylase domain-containing protein</fullName>
    </recommendedName>
</protein>
<evidence type="ECO:0000256" key="3">
    <source>
        <dbReference type="ARBA" id="ARBA00022989"/>
    </source>
</evidence>
<gene>
    <name evidence="7" type="ORF">H0H81_003505</name>
</gene>
<keyword evidence="3 5" id="KW-1133">Transmembrane helix</keyword>
<feature type="transmembrane region" description="Helical" evidence="5">
    <location>
        <begin position="27"/>
        <end position="48"/>
    </location>
</feature>
<organism evidence="7 8">
    <name type="scientific">Sphagnurus paluster</name>
    <dbReference type="NCBI Taxonomy" id="117069"/>
    <lineage>
        <taxon>Eukaryota</taxon>
        <taxon>Fungi</taxon>
        <taxon>Dikarya</taxon>
        <taxon>Basidiomycota</taxon>
        <taxon>Agaricomycotina</taxon>
        <taxon>Agaricomycetes</taxon>
        <taxon>Agaricomycetidae</taxon>
        <taxon>Agaricales</taxon>
        <taxon>Tricholomatineae</taxon>
        <taxon>Lyophyllaceae</taxon>
        <taxon>Sphagnurus</taxon>
    </lineage>
</organism>
<dbReference type="OrthoDB" id="408954at2759"/>
<accession>A0A9P7K908</accession>
<dbReference type="GO" id="GO:0008610">
    <property type="term" value="P:lipid biosynthetic process"/>
    <property type="evidence" value="ECO:0007669"/>
    <property type="project" value="InterPro"/>
</dbReference>
<evidence type="ECO:0000256" key="1">
    <source>
        <dbReference type="ARBA" id="ARBA00004370"/>
    </source>
</evidence>
<keyword evidence="4 5" id="KW-0472">Membrane</keyword>
<keyword evidence="2 5" id="KW-0812">Transmembrane</keyword>
<evidence type="ECO:0000256" key="5">
    <source>
        <dbReference type="SAM" id="Phobius"/>
    </source>
</evidence>
<name>A0A9P7K908_9AGAR</name>
<dbReference type="GO" id="GO:0005506">
    <property type="term" value="F:iron ion binding"/>
    <property type="evidence" value="ECO:0007669"/>
    <property type="project" value="InterPro"/>
</dbReference>
<comment type="caution">
    <text evidence="7">The sequence shown here is derived from an EMBL/GenBank/DDBJ whole genome shotgun (WGS) entry which is preliminary data.</text>
</comment>
<dbReference type="Proteomes" id="UP000717328">
    <property type="component" value="Unassembled WGS sequence"/>
</dbReference>
<comment type="subcellular location">
    <subcellularLocation>
        <location evidence="1">Membrane</location>
    </subcellularLocation>
</comment>
<dbReference type="InterPro" id="IPR006694">
    <property type="entry name" value="Fatty_acid_hydroxylase"/>
</dbReference>
<evidence type="ECO:0000313" key="8">
    <source>
        <dbReference type="Proteomes" id="UP000717328"/>
    </source>
</evidence>
<keyword evidence="8" id="KW-1185">Reference proteome</keyword>
<evidence type="ECO:0000313" key="7">
    <source>
        <dbReference type="EMBL" id="KAG5639361.1"/>
    </source>
</evidence>
<dbReference type="Pfam" id="PF04116">
    <property type="entry name" value="FA_hydroxylase"/>
    <property type="match status" value="1"/>
</dbReference>
<dbReference type="PANTHER" id="PTHR11863">
    <property type="entry name" value="STEROL DESATURASE"/>
    <property type="match status" value="1"/>
</dbReference>
<reference evidence="7" key="2">
    <citation type="submission" date="2021-10" db="EMBL/GenBank/DDBJ databases">
        <title>Phylogenomics reveals ancestral predisposition of the termite-cultivated fungus Termitomyces towards a domesticated lifestyle.</title>
        <authorList>
            <person name="Auxier B."/>
            <person name="Grum-Grzhimaylo A."/>
            <person name="Cardenas M.E."/>
            <person name="Lodge J.D."/>
            <person name="Laessoe T."/>
            <person name="Pedersen O."/>
            <person name="Smith M.E."/>
            <person name="Kuyper T.W."/>
            <person name="Franco-Molano E.A."/>
            <person name="Baroni T.J."/>
            <person name="Aanen D.K."/>
        </authorList>
    </citation>
    <scope>NUCLEOTIDE SEQUENCE</scope>
    <source>
        <strain evidence="7">D49</strain>
    </source>
</reference>
<evidence type="ECO:0000256" key="2">
    <source>
        <dbReference type="ARBA" id="ARBA00022692"/>
    </source>
</evidence>
<reference evidence="7" key="1">
    <citation type="submission" date="2021-02" db="EMBL/GenBank/DDBJ databases">
        <authorList>
            <person name="Nieuwenhuis M."/>
            <person name="Van De Peppel L.J.J."/>
        </authorList>
    </citation>
    <scope>NUCLEOTIDE SEQUENCE</scope>
    <source>
        <strain evidence="7">D49</strain>
    </source>
</reference>
<dbReference type="InterPro" id="IPR050307">
    <property type="entry name" value="Sterol_Desaturase_Related"/>
</dbReference>
<feature type="domain" description="Fatty acid hydroxylase" evidence="6">
    <location>
        <begin position="120"/>
        <end position="243"/>
    </location>
</feature>
<evidence type="ECO:0000256" key="4">
    <source>
        <dbReference type="ARBA" id="ARBA00023136"/>
    </source>
</evidence>
<evidence type="ECO:0000259" key="6">
    <source>
        <dbReference type="Pfam" id="PF04116"/>
    </source>
</evidence>
<dbReference type="GO" id="GO:0016020">
    <property type="term" value="C:membrane"/>
    <property type="evidence" value="ECO:0007669"/>
    <property type="project" value="UniProtKB-SubCell"/>
</dbReference>
<proteinExistence type="predicted"/>